<dbReference type="EMBL" id="UOEI01000034">
    <property type="protein sequence ID" value="VAV90229.1"/>
    <property type="molecule type" value="Genomic_DNA"/>
</dbReference>
<dbReference type="EC" id="5.1.3.2" evidence="3"/>
<dbReference type="InterPro" id="IPR036291">
    <property type="entry name" value="NAD(P)-bd_dom_sf"/>
</dbReference>
<feature type="non-terminal residue" evidence="3">
    <location>
        <position position="207"/>
    </location>
</feature>
<feature type="domain" description="NAD-dependent epimerase/dehydratase" evidence="2">
    <location>
        <begin position="5"/>
        <end position="206"/>
    </location>
</feature>
<keyword evidence="3" id="KW-0413">Isomerase</keyword>
<dbReference type="AlphaFoldDB" id="A0A3B0RE22"/>
<dbReference type="Gene3D" id="3.90.25.10">
    <property type="entry name" value="UDP-galactose 4-epimerase, domain 1"/>
    <property type="match status" value="1"/>
</dbReference>
<organism evidence="3">
    <name type="scientific">hydrothermal vent metagenome</name>
    <dbReference type="NCBI Taxonomy" id="652676"/>
    <lineage>
        <taxon>unclassified sequences</taxon>
        <taxon>metagenomes</taxon>
        <taxon>ecological metagenomes</taxon>
    </lineage>
</organism>
<proteinExistence type="inferred from homology"/>
<dbReference type="Pfam" id="PF01370">
    <property type="entry name" value="Epimerase"/>
    <property type="match status" value="1"/>
</dbReference>
<dbReference type="InterPro" id="IPR001509">
    <property type="entry name" value="Epimerase_deHydtase"/>
</dbReference>
<dbReference type="Gene3D" id="3.40.50.720">
    <property type="entry name" value="NAD(P)-binding Rossmann-like Domain"/>
    <property type="match status" value="1"/>
</dbReference>
<protein>
    <submittedName>
        <fullName evidence="3">UDP-glucose 4-epimerase</fullName>
        <ecNumber evidence="3">5.1.3.2</ecNumber>
    </submittedName>
</protein>
<reference evidence="3" key="1">
    <citation type="submission" date="2018-06" db="EMBL/GenBank/DDBJ databases">
        <authorList>
            <person name="Zhirakovskaya E."/>
        </authorList>
    </citation>
    <scope>NUCLEOTIDE SEQUENCE</scope>
</reference>
<evidence type="ECO:0000313" key="3">
    <source>
        <dbReference type="EMBL" id="VAV90229.1"/>
    </source>
</evidence>
<sequence length="207" mass="22384">MPRSVVTGGAGFIGSNLVDRLVDDGHDVLVIDSLSSGSLANLKDARARGNVTMHQIDVTANEVVGLVRDFRPETVFHLAAQIDVRASVADPVLDARVNVLGTLNMLEAARHCDAERFVFSSSGGATFGDTFNIPTPETQQRRPASPYGVSKYVVEEYFRYYGDTYDLDYVSLGFANVFGPRQDPHGEAGVVSIFIGDLLAGRTPTIF</sequence>
<evidence type="ECO:0000256" key="1">
    <source>
        <dbReference type="ARBA" id="ARBA00007637"/>
    </source>
</evidence>
<dbReference type="GO" id="GO:0003978">
    <property type="term" value="F:UDP-glucose 4-epimerase activity"/>
    <property type="evidence" value="ECO:0007669"/>
    <property type="project" value="UniProtKB-EC"/>
</dbReference>
<dbReference type="PANTHER" id="PTHR43000">
    <property type="entry name" value="DTDP-D-GLUCOSE 4,6-DEHYDRATASE-RELATED"/>
    <property type="match status" value="1"/>
</dbReference>
<evidence type="ECO:0000259" key="2">
    <source>
        <dbReference type="Pfam" id="PF01370"/>
    </source>
</evidence>
<name>A0A3B0RE22_9ZZZZ</name>
<gene>
    <name evidence="3" type="ORF">MNBD_ACTINO01-1286</name>
</gene>
<dbReference type="SUPFAM" id="SSF51735">
    <property type="entry name" value="NAD(P)-binding Rossmann-fold domains"/>
    <property type="match status" value="1"/>
</dbReference>
<comment type="similarity">
    <text evidence="1">Belongs to the NAD(P)-dependent epimerase/dehydratase family.</text>
</comment>
<accession>A0A3B0RE22</accession>